<evidence type="ECO:0000313" key="3">
    <source>
        <dbReference type="Proteomes" id="UP000324222"/>
    </source>
</evidence>
<proteinExistence type="predicted"/>
<keyword evidence="3" id="KW-1185">Reference proteome</keyword>
<reference evidence="2 3" key="1">
    <citation type="submission" date="2019-05" db="EMBL/GenBank/DDBJ databases">
        <title>Another draft genome of Portunus trituberculatus and its Hox gene families provides insights of decapod evolution.</title>
        <authorList>
            <person name="Jeong J.-H."/>
            <person name="Song I."/>
            <person name="Kim S."/>
            <person name="Choi T."/>
            <person name="Kim D."/>
            <person name="Ryu S."/>
            <person name="Kim W."/>
        </authorList>
    </citation>
    <scope>NUCLEOTIDE SEQUENCE [LARGE SCALE GENOMIC DNA]</scope>
    <source>
        <tissue evidence="2">Muscle</tissue>
    </source>
</reference>
<protein>
    <submittedName>
        <fullName evidence="2">Uncharacterized protein</fullName>
    </submittedName>
</protein>
<feature type="region of interest" description="Disordered" evidence="1">
    <location>
        <begin position="43"/>
        <end position="75"/>
    </location>
</feature>
<dbReference type="AlphaFoldDB" id="A0A5B7HVK5"/>
<evidence type="ECO:0000313" key="2">
    <source>
        <dbReference type="EMBL" id="MPC74013.1"/>
    </source>
</evidence>
<dbReference type="EMBL" id="VSRR010038057">
    <property type="protein sequence ID" value="MPC74013.1"/>
    <property type="molecule type" value="Genomic_DNA"/>
</dbReference>
<gene>
    <name evidence="2" type="ORF">E2C01_068358</name>
</gene>
<accession>A0A5B7HVK5</accession>
<comment type="caution">
    <text evidence="2">The sequence shown here is derived from an EMBL/GenBank/DDBJ whole genome shotgun (WGS) entry which is preliminary data.</text>
</comment>
<sequence length="75" mass="7842">MTTPPAASFVQRWTGRRGTWLGCVREAKVSIRGVCITAMPRTHTTQGSSLAAHTPMAVPPSPAAERGRGAAGGRI</sequence>
<organism evidence="2 3">
    <name type="scientific">Portunus trituberculatus</name>
    <name type="common">Swimming crab</name>
    <name type="synonym">Neptunus trituberculatus</name>
    <dbReference type="NCBI Taxonomy" id="210409"/>
    <lineage>
        <taxon>Eukaryota</taxon>
        <taxon>Metazoa</taxon>
        <taxon>Ecdysozoa</taxon>
        <taxon>Arthropoda</taxon>
        <taxon>Crustacea</taxon>
        <taxon>Multicrustacea</taxon>
        <taxon>Malacostraca</taxon>
        <taxon>Eumalacostraca</taxon>
        <taxon>Eucarida</taxon>
        <taxon>Decapoda</taxon>
        <taxon>Pleocyemata</taxon>
        <taxon>Brachyura</taxon>
        <taxon>Eubrachyura</taxon>
        <taxon>Portunoidea</taxon>
        <taxon>Portunidae</taxon>
        <taxon>Portuninae</taxon>
        <taxon>Portunus</taxon>
    </lineage>
</organism>
<evidence type="ECO:0000256" key="1">
    <source>
        <dbReference type="SAM" id="MobiDB-lite"/>
    </source>
</evidence>
<name>A0A5B7HVK5_PORTR</name>
<dbReference type="Proteomes" id="UP000324222">
    <property type="component" value="Unassembled WGS sequence"/>
</dbReference>